<dbReference type="InterPro" id="IPR011989">
    <property type="entry name" value="ARM-like"/>
</dbReference>
<accession>A0ABS2J059</accession>
<dbReference type="EMBL" id="JAFEUC010000011">
    <property type="protein sequence ID" value="MBM7078946.1"/>
    <property type="molecule type" value="Genomic_DNA"/>
</dbReference>
<organism evidence="1 2">
    <name type="scientific">Micromonospora humida</name>
    <dbReference type="NCBI Taxonomy" id="2809018"/>
    <lineage>
        <taxon>Bacteria</taxon>
        <taxon>Bacillati</taxon>
        <taxon>Actinomycetota</taxon>
        <taxon>Actinomycetes</taxon>
        <taxon>Micromonosporales</taxon>
        <taxon>Micromonosporaceae</taxon>
        <taxon>Micromonospora</taxon>
    </lineage>
</organism>
<proteinExistence type="predicted"/>
<comment type="caution">
    <text evidence="1">The sequence shown here is derived from an EMBL/GenBank/DDBJ whole genome shotgun (WGS) entry which is preliminary data.</text>
</comment>
<dbReference type="RefSeq" id="WP_204926807.1">
    <property type="nucleotide sequence ID" value="NZ_JAFEUC010000011.1"/>
</dbReference>
<dbReference type="SUPFAM" id="SSF48371">
    <property type="entry name" value="ARM repeat"/>
    <property type="match status" value="1"/>
</dbReference>
<gene>
    <name evidence="1" type="ORF">JQX11_21720</name>
</gene>
<sequence>MSRRDRYRVELRAGAPAGWPAYLRERSGLPGPRANLELAQAVADEGDADTFDGLLATDDEYLVFCGVLGLGRLLADGPPARTRRRIEARLHGHATDPRWRVREAVALALQRLGDADLPRLLDLGTTWVGDPHPLVRRAAVAAVCEPRLLAAREAAARAVALCGRATAGLAALPADQRRDEGVRALRQALGYCWSVAVAADPAGGLPAFRALAAVDDSDVAWIVRENGRKKRLAGLLVSDAARPAGAAPPGSD</sequence>
<evidence type="ECO:0000313" key="2">
    <source>
        <dbReference type="Proteomes" id="UP001518872"/>
    </source>
</evidence>
<reference evidence="1 2" key="1">
    <citation type="submission" date="2021-02" db="EMBL/GenBank/DDBJ databases">
        <authorList>
            <person name="Ra J.-S."/>
        </authorList>
    </citation>
    <scope>NUCLEOTIDE SEQUENCE [LARGE SCALE GENOMIC DNA]</scope>
    <source>
        <strain evidence="1 2">MMS20-R1-14</strain>
    </source>
</reference>
<name>A0ABS2J059_9ACTN</name>
<keyword evidence="2" id="KW-1185">Reference proteome</keyword>
<dbReference type="Proteomes" id="UP001518872">
    <property type="component" value="Unassembled WGS sequence"/>
</dbReference>
<protein>
    <submittedName>
        <fullName evidence="1">HEAT repeat domain-containing protein</fullName>
    </submittedName>
</protein>
<dbReference type="Gene3D" id="1.25.10.10">
    <property type="entry name" value="Leucine-rich Repeat Variant"/>
    <property type="match status" value="1"/>
</dbReference>
<evidence type="ECO:0000313" key="1">
    <source>
        <dbReference type="EMBL" id="MBM7078946.1"/>
    </source>
</evidence>
<dbReference type="InterPro" id="IPR016024">
    <property type="entry name" value="ARM-type_fold"/>
</dbReference>